<accession>A0A967C5D6</accession>
<dbReference type="Proteomes" id="UP000761264">
    <property type="component" value="Unassembled WGS sequence"/>
</dbReference>
<dbReference type="PANTHER" id="PTHR42912">
    <property type="entry name" value="METHYLTRANSFERASE"/>
    <property type="match status" value="1"/>
</dbReference>
<dbReference type="InterPro" id="IPR050508">
    <property type="entry name" value="Methyltransf_Superfamily"/>
</dbReference>
<reference evidence="2" key="1">
    <citation type="submission" date="2020-03" db="EMBL/GenBank/DDBJ databases">
        <title>Genome of Pelagibius litoralis DSM 21314T.</title>
        <authorList>
            <person name="Wang G."/>
        </authorList>
    </citation>
    <scope>NUCLEOTIDE SEQUENCE</scope>
    <source>
        <strain evidence="2">DSM 21314</strain>
    </source>
</reference>
<dbReference type="GO" id="GO:0032259">
    <property type="term" value="P:methylation"/>
    <property type="evidence" value="ECO:0007669"/>
    <property type="project" value="UniProtKB-KW"/>
</dbReference>
<comment type="caution">
    <text evidence="2">The sequence shown here is derived from an EMBL/GenBank/DDBJ whole genome shotgun (WGS) entry which is preliminary data.</text>
</comment>
<evidence type="ECO:0000313" key="3">
    <source>
        <dbReference type="Proteomes" id="UP000761264"/>
    </source>
</evidence>
<dbReference type="InterPro" id="IPR029063">
    <property type="entry name" value="SAM-dependent_MTases_sf"/>
</dbReference>
<dbReference type="SUPFAM" id="SSF53335">
    <property type="entry name" value="S-adenosyl-L-methionine-dependent methyltransferases"/>
    <property type="match status" value="1"/>
</dbReference>
<dbReference type="GO" id="GO:0008757">
    <property type="term" value="F:S-adenosylmethionine-dependent methyltransferase activity"/>
    <property type="evidence" value="ECO:0007669"/>
    <property type="project" value="InterPro"/>
</dbReference>
<evidence type="ECO:0000259" key="1">
    <source>
        <dbReference type="Pfam" id="PF08241"/>
    </source>
</evidence>
<protein>
    <submittedName>
        <fullName evidence="2">Methyltransferase domain-containing protein</fullName>
    </submittedName>
</protein>
<dbReference type="EMBL" id="JAAQPH010000007">
    <property type="protein sequence ID" value="NIA69054.1"/>
    <property type="molecule type" value="Genomic_DNA"/>
</dbReference>
<sequence>MSEPPLLKHTAVLREHLALAGARVADVGCGDGGLVRVMTRAGAAVLGIDPGPQQLARARAAEPAGDESYLCAFGEQLPLADASLDAVVYFNALHHVPVEVQGAALDEAARVVRPGGFVYVQEPLAEGTHFALVQPIEDETEVRAQAYEALQAACADEELEEVEEFRYRAPHRVASFEAFRDGLIAVDPKRRPTVEAAEESLRQAFMAAGEQREGAFWFEIPSRLNLLQRI</sequence>
<dbReference type="AlphaFoldDB" id="A0A967C5D6"/>
<keyword evidence="2" id="KW-0489">Methyltransferase</keyword>
<keyword evidence="2" id="KW-0808">Transferase</keyword>
<organism evidence="2 3">
    <name type="scientific">Pelagibius litoralis</name>
    <dbReference type="NCBI Taxonomy" id="374515"/>
    <lineage>
        <taxon>Bacteria</taxon>
        <taxon>Pseudomonadati</taxon>
        <taxon>Pseudomonadota</taxon>
        <taxon>Alphaproteobacteria</taxon>
        <taxon>Rhodospirillales</taxon>
        <taxon>Rhodovibrionaceae</taxon>
        <taxon>Pelagibius</taxon>
    </lineage>
</organism>
<dbReference type="PANTHER" id="PTHR42912:SF93">
    <property type="entry name" value="N6-ADENOSINE-METHYLTRANSFERASE TMT1A"/>
    <property type="match status" value="1"/>
</dbReference>
<feature type="domain" description="Methyltransferase type 11" evidence="1">
    <location>
        <begin position="26"/>
        <end position="119"/>
    </location>
</feature>
<dbReference type="CDD" id="cd02440">
    <property type="entry name" value="AdoMet_MTases"/>
    <property type="match status" value="1"/>
</dbReference>
<evidence type="ECO:0000313" key="2">
    <source>
        <dbReference type="EMBL" id="NIA69054.1"/>
    </source>
</evidence>
<name>A0A967C5D6_9PROT</name>
<gene>
    <name evidence="2" type="ORF">HBA54_10670</name>
</gene>
<dbReference type="RefSeq" id="WP_167224273.1">
    <property type="nucleotide sequence ID" value="NZ_JAAQPH010000007.1"/>
</dbReference>
<proteinExistence type="predicted"/>
<dbReference type="Gene3D" id="3.40.50.150">
    <property type="entry name" value="Vaccinia Virus protein VP39"/>
    <property type="match status" value="1"/>
</dbReference>
<keyword evidence="3" id="KW-1185">Reference proteome</keyword>
<dbReference type="Pfam" id="PF08241">
    <property type="entry name" value="Methyltransf_11"/>
    <property type="match status" value="1"/>
</dbReference>
<dbReference type="InterPro" id="IPR013216">
    <property type="entry name" value="Methyltransf_11"/>
</dbReference>